<feature type="coiled-coil region" evidence="1">
    <location>
        <begin position="97"/>
        <end position="143"/>
    </location>
</feature>
<accession>M9LJG6</accession>
<proteinExistence type="predicted"/>
<evidence type="ECO:0000256" key="1">
    <source>
        <dbReference type="SAM" id="Coils"/>
    </source>
</evidence>
<dbReference type="AlphaFoldDB" id="M9LJG6"/>
<name>M9LJG6_PAEPP</name>
<sequence>MQIGKLRQLLEQVREIPKRVQPIFLGRLDHTVDRCARLGSARSIGKEPVFKGRGSDRQVKQQIQAIREGQKQVDVTKKKGIAEIAARYDRQITAIEQKQAQHQHQVQQQTLQNKQQELLQVEKKAAQADSQAKQQRIEIYEHKIQRVTDALNSMIQDLESSIALISSELSTPANDHLKTMVFPIKAVVNYRNIEQITYKLDTLMSDIPPEIIEDGSTVFLQPKKGRSECADRAVSEVEPSGQ</sequence>
<dbReference type="EMBL" id="BALG01000197">
    <property type="protein sequence ID" value="GAC43360.1"/>
    <property type="molecule type" value="Genomic_DNA"/>
</dbReference>
<evidence type="ECO:0000313" key="3">
    <source>
        <dbReference type="Proteomes" id="UP000029453"/>
    </source>
</evidence>
<gene>
    <name evidence="2" type="ORF">PPOP_2727</name>
</gene>
<evidence type="ECO:0000313" key="2">
    <source>
        <dbReference type="EMBL" id="GAC43360.1"/>
    </source>
</evidence>
<dbReference type="Proteomes" id="UP000029453">
    <property type="component" value="Unassembled WGS sequence"/>
</dbReference>
<reference evidence="2 3" key="1">
    <citation type="submission" date="2012-10" db="EMBL/GenBank/DDBJ databases">
        <title>Draft Genome Sequence of Paenibacillus popilliae ATCC 14706T.</title>
        <authorList>
            <person name="Iiyama K."/>
            <person name="Mori K."/>
            <person name="Mon H."/>
            <person name="Chieda Y."/>
            <person name="Lee J.M."/>
            <person name="Kusakabe T."/>
            <person name="Tashiro K."/>
            <person name="Asano S."/>
            <person name="Yasunaga-Aoki C."/>
            <person name="Shimizu S."/>
        </authorList>
    </citation>
    <scope>NUCLEOTIDE SEQUENCE [LARGE SCALE GENOMIC DNA]</scope>
    <source>
        <strain evidence="2 3">ATCC 14706</strain>
    </source>
</reference>
<comment type="caution">
    <text evidence="2">The sequence shown here is derived from an EMBL/GenBank/DDBJ whole genome shotgun (WGS) entry which is preliminary data.</text>
</comment>
<protein>
    <submittedName>
        <fullName evidence="2">PPE-repeat protein</fullName>
    </submittedName>
</protein>
<keyword evidence="1" id="KW-0175">Coiled coil</keyword>
<organism evidence="2 3">
    <name type="scientific">Paenibacillus popilliae ATCC 14706</name>
    <dbReference type="NCBI Taxonomy" id="1212764"/>
    <lineage>
        <taxon>Bacteria</taxon>
        <taxon>Bacillati</taxon>
        <taxon>Bacillota</taxon>
        <taxon>Bacilli</taxon>
        <taxon>Bacillales</taxon>
        <taxon>Paenibacillaceae</taxon>
        <taxon>Paenibacillus</taxon>
    </lineage>
</organism>
<keyword evidence="3" id="KW-1185">Reference proteome</keyword>